<dbReference type="RefSeq" id="WP_066500411.1">
    <property type="nucleotide sequence ID" value="NZ_BJMO01000037.1"/>
</dbReference>
<feature type="transmembrane region" description="Helical" evidence="1">
    <location>
        <begin position="82"/>
        <end position="102"/>
    </location>
</feature>
<dbReference type="AlphaFoldDB" id="A0A127A463"/>
<organism evidence="2 3">
    <name type="scientific">Sinomonas atrocyanea</name>
    <dbReference type="NCBI Taxonomy" id="37927"/>
    <lineage>
        <taxon>Bacteria</taxon>
        <taxon>Bacillati</taxon>
        <taxon>Actinomycetota</taxon>
        <taxon>Actinomycetes</taxon>
        <taxon>Micrococcales</taxon>
        <taxon>Micrococcaceae</taxon>
        <taxon>Sinomonas</taxon>
    </lineage>
</organism>
<gene>
    <name evidence="2" type="ORF">SA2016_3443</name>
</gene>
<accession>A0A127A463</accession>
<dbReference type="KEGG" id="satk:SA2016_3443"/>
<keyword evidence="1" id="KW-1133">Transmembrane helix</keyword>
<name>A0A127A463_9MICC</name>
<dbReference type="EMBL" id="CP014518">
    <property type="protein sequence ID" value="AMM34103.1"/>
    <property type="molecule type" value="Genomic_DNA"/>
</dbReference>
<keyword evidence="3" id="KW-1185">Reference proteome</keyword>
<evidence type="ECO:0000256" key="1">
    <source>
        <dbReference type="SAM" id="Phobius"/>
    </source>
</evidence>
<keyword evidence="1" id="KW-0472">Membrane</keyword>
<proteinExistence type="predicted"/>
<feature type="transmembrane region" description="Helical" evidence="1">
    <location>
        <begin position="54"/>
        <end position="75"/>
    </location>
</feature>
<reference evidence="2 3" key="1">
    <citation type="submission" date="2016-02" db="EMBL/GenBank/DDBJ databases">
        <title>Complete genome of Sinomonas atrocyanea KCTC 3377.</title>
        <authorList>
            <person name="Kim K.M."/>
        </authorList>
    </citation>
    <scope>NUCLEOTIDE SEQUENCE [LARGE SCALE GENOMIC DNA]</scope>
    <source>
        <strain evidence="2 3">KCTC 3377</strain>
    </source>
</reference>
<evidence type="ECO:0000313" key="2">
    <source>
        <dbReference type="EMBL" id="AMM34103.1"/>
    </source>
</evidence>
<sequence length="109" mass="11468">MTRRFHGWRPTTRRGRNALFSLGLIVASPILGFVAAEAAVSVLGVPASDAGSYLLFAIALTTAFIAGAHWVAVLLGERSELVLMLAVALTAAAIAAFVYIPIADWGPLF</sequence>
<dbReference type="STRING" id="37927.SA2016_3443"/>
<keyword evidence="1" id="KW-0812">Transmembrane</keyword>
<evidence type="ECO:0000313" key="3">
    <source>
        <dbReference type="Proteomes" id="UP000070134"/>
    </source>
</evidence>
<dbReference type="Proteomes" id="UP000070134">
    <property type="component" value="Chromosome"/>
</dbReference>
<protein>
    <submittedName>
        <fullName evidence="2">Uncharacterized protein</fullName>
    </submittedName>
</protein>